<feature type="domain" description="Peptidase S9 prolyl oligopeptidase catalytic" evidence="9">
    <location>
        <begin position="476"/>
        <end position="689"/>
    </location>
</feature>
<evidence type="ECO:0000256" key="2">
    <source>
        <dbReference type="ARBA" id="ARBA00005228"/>
    </source>
</evidence>
<evidence type="ECO:0000256" key="8">
    <source>
        <dbReference type="ARBA" id="ARBA00081187"/>
    </source>
</evidence>
<dbReference type="RefSeq" id="WP_090173226.1">
    <property type="nucleotide sequence ID" value="NZ_FOFB01000039.1"/>
</dbReference>
<evidence type="ECO:0000256" key="3">
    <source>
        <dbReference type="ARBA" id="ARBA00011897"/>
    </source>
</evidence>
<dbReference type="PANTHER" id="PTHR42881:SF2">
    <property type="entry name" value="PROLYL ENDOPEPTIDASE"/>
    <property type="match status" value="1"/>
</dbReference>
<keyword evidence="4" id="KW-0645">Protease</keyword>
<dbReference type="FunFam" id="3.40.50.1820:FF:000005">
    <property type="entry name" value="Prolyl endopeptidase"/>
    <property type="match status" value="1"/>
</dbReference>
<dbReference type="Pfam" id="PF00326">
    <property type="entry name" value="Peptidase_S9"/>
    <property type="match status" value="1"/>
</dbReference>
<dbReference type="InterPro" id="IPR002470">
    <property type="entry name" value="Peptidase_S9A"/>
</dbReference>
<evidence type="ECO:0000313" key="12">
    <source>
        <dbReference type="Proteomes" id="UP000199021"/>
    </source>
</evidence>
<dbReference type="AlphaFoldDB" id="A0A1H9NSZ9"/>
<dbReference type="OrthoDB" id="9801421at2"/>
<keyword evidence="6" id="KW-0720">Serine protease</keyword>
<dbReference type="InterPro" id="IPR002471">
    <property type="entry name" value="Pept_S9_AS"/>
</dbReference>
<dbReference type="SUPFAM" id="SSF50993">
    <property type="entry name" value="Peptidase/esterase 'gauge' domain"/>
    <property type="match status" value="1"/>
</dbReference>
<dbReference type="Proteomes" id="UP000199021">
    <property type="component" value="Unassembled WGS sequence"/>
</dbReference>
<name>A0A1H9NSZ9_9BACT</name>
<evidence type="ECO:0000259" key="9">
    <source>
        <dbReference type="Pfam" id="PF00326"/>
    </source>
</evidence>
<dbReference type="Gene3D" id="3.40.50.1820">
    <property type="entry name" value="alpha/beta hydrolase"/>
    <property type="match status" value="1"/>
</dbReference>
<dbReference type="InterPro" id="IPR001375">
    <property type="entry name" value="Peptidase_S9_cat"/>
</dbReference>
<evidence type="ECO:0000256" key="5">
    <source>
        <dbReference type="ARBA" id="ARBA00022801"/>
    </source>
</evidence>
<evidence type="ECO:0000256" key="7">
    <source>
        <dbReference type="ARBA" id="ARBA00060121"/>
    </source>
</evidence>
<sequence>MNTNIDNPSIPVTYPVTEKIEHTDHYGDVAIRDDFHWLEDDNAEATKAWVAAQNEVTFGYLEQIPFRQAFADRMTELVNYPRVGPPSKVGDYYIWSKNDGLQNQSVFYYKKGPEGEEKVFMDPNTMNEAGTTAIGLLGSDKQDRYMAYRRSEAGSDWGKIYVRDLATNTDLDDELQWVKFGGTGWYNDGFFYSRYPAPAEGEALKGNNLMHSIYYHKLGTPQAEDQLIYEDKDNPTFYHYGGTTEEEDYLIMYAAPGTNGFALYYLPLDGSNLPTVAPIAIFPETTQKSSVVHNEGKDFWIITDVDAPNYRLIKINLDRPAPEYWEEILPERDNLLAGVTTGGGYLFANYLEKATDRYYRMNYDGSDQRPIQLPGLGAAGGFSGEKDEKKLYYGFTSFTYPYTIFEYDVETGASKPFFSPELQFDPTDFEESQVTYQSKDGTPVTMFLVHKKGLKLDGHNPAYLYGYGGFNVSLSPSFSALRIPMLENGAVFAMANLRGGGEYGEAWHQAGMLKNKQNVFDDFIAAGEWLIERGYTRKEKLGIAGGSNGGLLVGACMAQRPDLFAVAFPAVGVMDMLRYHKFTVGKGWIPEYGSSEDPEMFDYLLAYSPLHNLKDGTHYPSTMVTTADHDDRVVPAHSFKFAARLQEAHGGDNPVLIRIAVDAGHGAGKPISMIIQEQADIWSFFFWETGSGVLYENQP</sequence>
<evidence type="ECO:0000256" key="6">
    <source>
        <dbReference type="ARBA" id="ARBA00022825"/>
    </source>
</evidence>
<comment type="function">
    <text evidence="7">Cleaves peptide bonds on the C-terminal side of prolyl residues within peptides that are up to approximately 30 amino acids long. Has an absolute requirement for an X-Pro bond in the trans configuration immediately preceding the Pro-Y scissible bond.</text>
</comment>
<dbReference type="GO" id="GO:0004252">
    <property type="term" value="F:serine-type endopeptidase activity"/>
    <property type="evidence" value="ECO:0007669"/>
    <property type="project" value="UniProtKB-EC"/>
</dbReference>
<keyword evidence="5" id="KW-0378">Hydrolase</keyword>
<feature type="domain" description="Peptidase S9A N-terminal" evidence="10">
    <location>
        <begin position="15"/>
        <end position="417"/>
    </location>
</feature>
<evidence type="ECO:0000313" key="11">
    <source>
        <dbReference type="EMBL" id="SER38897.1"/>
    </source>
</evidence>
<evidence type="ECO:0000256" key="1">
    <source>
        <dbReference type="ARBA" id="ARBA00001070"/>
    </source>
</evidence>
<gene>
    <name evidence="11" type="ORF">SAMN05444359_13923</name>
</gene>
<dbReference type="PRINTS" id="PR00862">
    <property type="entry name" value="PROLIGOPTASE"/>
</dbReference>
<proteinExistence type="inferred from homology"/>
<dbReference type="STRING" id="478744.SAMN05444359_13923"/>
<dbReference type="SUPFAM" id="SSF53474">
    <property type="entry name" value="alpha/beta-Hydrolases"/>
    <property type="match status" value="1"/>
</dbReference>
<dbReference type="PANTHER" id="PTHR42881">
    <property type="entry name" value="PROLYL ENDOPEPTIDASE"/>
    <property type="match status" value="1"/>
</dbReference>
<dbReference type="Gene3D" id="2.130.10.120">
    <property type="entry name" value="Prolyl oligopeptidase, N-terminal domain"/>
    <property type="match status" value="1"/>
</dbReference>
<dbReference type="EMBL" id="FOFB01000039">
    <property type="protein sequence ID" value="SER38897.1"/>
    <property type="molecule type" value="Genomic_DNA"/>
</dbReference>
<comment type="catalytic activity">
    <reaction evidence="1">
        <text>Hydrolysis of Pro-|-Xaa &gt;&gt; Ala-|-Xaa in oligopeptides.</text>
        <dbReference type="EC" id="3.4.21.26"/>
    </reaction>
</comment>
<dbReference type="PROSITE" id="PS00708">
    <property type="entry name" value="PRO_ENDOPEP_SER"/>
    <property type="match status" value="1"/>
</dbReference>
<dbReference type="InterPro" id="IPR051167">
    <property type="entry name" value="Prolyl_oligopep/macrocyclase"/>
</dbReference>
<keyword evidence="12" id="KW-1185">Reference proteome</keyword>
<reference evidence="12" key="1">
    <citation type="submission" date="2016-10" db="EMBL/GenBank/DDBJ databases">
        <authorList>
            <person name="Varghese N."/>
            <person name="Submissions S."/>
        </authorList>
    </citation>
    <scope>NUCLEOTIDE SEQUENCE [LARGE SCALE GENOMIC DNA]</scope>
    <source>
        <strain evidence="12">DSM 24740</strain>
    </source>
</reference>
<dbReference type="Pfam" id="PF02897">
    <property type="entry name" value="Peptidase_S9_N"/>
    <property type="match status" value="1"/>
</dbReference>
<protein>
    <recommendedName>
        <fullName evidence="3">prolyl oligopeptidase</fullName>
        <ecNumber evidence="3">3.4.21.26</ecNumber>
    </recommendedName>
    <alternativeName>
        <fullName evidence="8">Proline-specific endopeptidase</fullName>
    </alternativeName>
</protein>
<dbReference type="GO" id="GO:0070012">
    <property type="term" value="F:oligopeptidase activity"/>
    <property type="evidence" value="ECO:0007669"/>
    <property type="project" value="TreeGrafter"/>
</dbReference>
<evidence type="ECO:0000256" key="4">
    <source>
        <dbReference type="ARBA" id="ARBA00022670"/>
    </source>
</evidence>
<dbReference type="GO" id="GO:0005829">
    <property type="term" value="C:cytosol"/>
    <property type="evidence" value="ECO:0007669"/>
    <property type="project" value="TreeGrafter"/>
</dbReference>
<evidence type="ECO:0000259" key="10">
    <source>
        <dbReference type="Pfam" id="PF02897"/>
    </source>
</evidence>
<dbReference type="InterPro" id="IPR023302">
    <property type="entry name" value="Pept_S9A_N"/>
</dbReference>
<dbReference type="InterPro" id="IPR029058">
    <property type="entry name" value="AB_hydrolase_fold"/>
</dbReference>
<dbReference type="InParanoid" id="A0A1H9NSZ9"/>
<organism evidence="11 12">
    <name type="scientific">Neolewinella agarilytica</name>
    <dbReference type="NCBI Taxonomy" id="478744"/>
    <lineage>
        <taxon>Bacteria</taxon>
        <taxon>Pseudomonadati</taxon>
        <taxon>Bacteroidota</taxon>
        <taxon>Saprospiria</taxon>
        <taxon>Saprospirales</taxon>
        <taxon>Lewinellaceae</taxon>
        <taxon>Neolewinella</taxon>
    </lineage>
</organism>
<accession>A0A1H9NSZ9</accession>
<dbReference type="EC" id="3.4.21.26" evidence="3"/>
<comment type="similarity">
    <text evidence="2">Belongs to the peptidase S9A family.</text>
</comment>
<dbReference type="GO" id="GO:0006508">
    <property type="term" value="P:proteolysis"/>
    <property type="evidence" value="ECO:0007669"/>
    <property type="project" value="UniProtKB-KW"/>
</dbReference>